<comment type="caution">
    <text evidence="1">The sequence shown here is derived from an EMBL/GenBank/DDBJ whole genome shotgun (WGS) entry which is preliminary data.</text>
</comment>
<reference evidence="1 2" key="2">
    <citation type="submission" date="2008-10" db="EMBL/GenBank/DDBJ databases">
        <authorList>
            <person name="Fulton L."/>
            <person name="Clifton S."/>
            <person name="Fulton B."/>
            <person name="Xu J."/>
            <person name="Minx P."/>
            <person name="Pepin K.H."/>
            <person name="Johnson M."/>
            <person name="Bhonagiri V."/>
            <person name="Nash W.E."/>
            <person name="Mardis E.R."/>
            <person name="Wilson R.K."/>
        </authorList>
    </citation>
    <scope>NUCLEOTIDE SEQUENCE [LARGE SCALE GENOMIC DNA]</scope>
    <source>
        <strain evidence="1 2">DSM 16992</strain>
    </source>
</reference>
<evidence type="ECO:0000313" key="1">
    <source>
        <dbReference type="EMBL" id="EEB22341.1"/>
    </source>
</evidence>
<evidence type="ECO:0000313" key="2">
    <source>
        <dbReference type="Proteomes" id="UP000003882"/>
    </source>
</evidence>
<gene>
    <name evidence="1" type="ORF">BIFCAT_00202</name>
</gene>
<accession>B6XSP6</accession>
<reference evidence="1 2" key="1">
    <citation type="submission" date="2008-10" db="EMBL/GenBank/DDBJ databases">
        <title>Draft genome sequence of Bifidobacterium catenulatum (DSM 16992).</title>
        <authorList>
            <person name="Sudarsanam P."/>
            <person name="Ley R."/>
            <person name="Guruge J."/>
            <person name="Turnbaugh P.J."/>
            <person name="Mahowald M."/>
            <person name="Liep D."/>
            <person name="Gordon J."/>
        </authorList>
    </citation>
    <scope>NUCLEOTIDE SEQUENCE [LARGE SCALE GENOMIC DNA]</scope>
    <source>
        <strain evidence="1 2">DSM 16992</strain>
    </source>
</reference>
<organism evidence="1 2">
    <name type="scientific">Bifidobacterium catenulatum DSM 16992 = JCM 1194 = LMG 11043</name>
    <dbReference type="NCBI Taxonomy" id="566552"/>
    <lineage>
        <taxon>Bacteria</taxon>
        <taxon>Bacillati</taxon>
        <taxon>Actinomycetota</taxon>
        <taxon>Actinomycetes</taxon>
        <taxon>Bifidobacteriales</taxon>
        <taxon>Bifidobacteriaceae</taxon>
        <taxon>Bifidobacterium</taxon>
    </lineage>
</organism>
<dbReference type="Proteomes" id="UP000003882">
    <property type="component" value="Unassembled WGS sequence"/>
</dbReference>
<dbReference type="AlphaFoldDB" id="B6XSP6"/>
<name>B6XSP6_9BIFI</name>
<sequence>MIASDAVVVDRPFFFSKNGINQNKKKIALSLIRGLRQSW</sequence>
<proteinExistence type="predicted"/>
<protein>
    <submittedName>
        <fullName evidence="1">Uncharacterized protein</fullName>
    </submittedName>
</protein>
<dbReference type="EMBL" id="ABXY01000004">
    <property type="protein sequence ID" value="EEB22341.1"/>
    <property type="molecule type" value="Genomic_DNA"/>
</dbReference>